<dbReference type="Pfam" id="PF01963">
    <property type="entry name" value="TraB_PrgY_gumN"/>
    <property type="match status" value="1"/>
</dbReference>
<keyword evidence="1" id="KW-0732">Signal</keyword>
<reference evidence="2 3" key="1">
    <citation type="submission" date="2020-08" db="EMBL/GenBank/DDBJ databases">
        <title>Genomic Encyclopedia of Type Strains, Phase IV (KMG-IV): sequencing the most valuable type-strain genomes for metagenomic binning, comparative biology and taxonomic classification.</title>
        <authorList>
            <person name="Goeker M."/>
        </authorList>
    </citation>
    <scope>NUCLEOTIDE SEQUENCE [LARGE SCALE GENOMIC DNA]</scope>
    <source>
        <strain evidence="2 3">DSM 27568</strain>
    </source>
</reference>
<dbReference type="PANTHER" id="PTHR40590:SF1">
    <property type="entry name" value="CYTOPLASMIC PROTEIN"/>
    <property type="match status" value="1"/>
</dbReference>
<dbReference type="PANTHER" id="PTHR40590">
    <property type="entry name" value="CYTOPLASMIC PROTEIN-RELATED"/>
    <property type="match status" value="1"/>
</dbReference>
<sequence>MNLFRRVLSALSPALLLFLTPACAAKEAAVPAAVVKARPALWKIVDKDTTIYLFGTIHILPPGIDWYNGPVAKAFESSDTLVTEILEPTDPETQARIAKVALADPPRNLREALPADVRKKYEAALASMQLPVSAFDANDPWYAAVALSTLPILKDGFGTMNGAEAQLVSRANGKKHLALETAEQQLGLFDSLPQATQVTYLNEVLDSFPDVRKEILQMVEAWKTGKADDLAKLMNEEESDPLLMKVLLVDRNKAWARWIEQRLKQPGTVFIAVGAGHLAGKDSVQKQLAVDGVKTKRMR</sequence>
<evidence type="ECO:0000313" key="3">
    <source>
        <dbReference type="Proteomes" id="UP000561459"/>
    </source>
</evidence>
<dbReference type="InterPro" id="IPR047111">
    <property type="entry name" value="YbaP-like"/>
</dbReference>
<feature type="signal peptide" evidence="1">
    <location>
        <begin position="1"/>
        <end position="24"/>
    </location>
</feature>
<name>A0A7W6CA16_9SPHN</name>
<proteinExistence type="predicted"/>
<gene>
    <name evidence="2" type="ORF">GGR39_002825</name>
</gene>
<dbReference type="Proteomes" id="UP000561459">
    <property type="component" value="Unassembled WGS sequence"/>
</dbReference>
<evidence type="ECO:0000313" key="2">
    <source>
        <dbReference type="EMBL" id="MBB3941157.1"/>
    </source>
</evidence>
<protein>
    <recommendedName>
        <fullName evidence="4">TraB/GumN family protein</fullName>
    </recommendedName>
</protein>
<dbReference type="AlphaFoldDB" id="A0A7W6CA16"/>
<accession>A0A7W6CA16</accession>
<dbReference type="RefSeq" id="WP_183617769.1">
    <property type="nucleotide sequence ID" value="NZ_JACIDY010000007.1"/>
</dbReference>
<dbReference type="CDD" id="cd14789">
    <property type="entry name" value="Tiki"/>
    <property type="match status" value="1"/>
</dbReference>
<comment type="caution">
    <text evidence="2">The sequence shown here is derived from an EMBL/GenBank/DDBJ whole genome shotgun (WGS) entry which is preliminary data.</text>
</comment>
<dbReference type="EMBL" id="JACIDY010000007">
    <property type="protein sequence ID" value="MBB3941157.1"/>
    <property type="molecule type" value="Genomic_DNA"/>
</dbReference>
<feature type="chain" id="PRO_5030657196" description="TraB/GumN family protein" evidence="1">
    <location>
        <begin position="25"/>
        <end position="299"/>
    </location>
</feature>
<keyword evidence="3" id="KW-1185">Reference proteome</keyword>
<evidence type="ECO:0000256" key="1">
    <source>
        <dbReference type="SAM" id="SignalP"/>
    </source>
</evidence>
<dbReference type="InterPro" id="IPR002816">
    <property type="entry name" value="TraB/PrgY/GumN_fam"/>
</dbReference>
<organism evidence="2 3">
    <name type="scientific">Novosphingobium fluoreni</name>
    <dbReference type="NCBI Taxonomy" id="1391222"/>
    <lineage>
        <taxon>Bacteria</taxon>
        <taxon>Pseudomonadati</taxon>
        <taxon>Pseudomonadota</taxon>
        <taxon>Alphaproteobacteria</taxon>
        <taxon>Sphingomonadales</taxon>
        <taxon>Sphingomonadaceae</taxon>
        <taxon>Novosphingobium</taxon>
    </lineage>
</organism>
<evidence type="ECO:0008006" key="4">
    <source>
        <dbReference type="Google" id="ProtNLM"/>
    </source>
</evidence>